<dbReference type="InterPro" id="IPR035974">
    <property type="entry name" value="Rap/Ran-GAP_sf"/>
</dbReference>
<dbReference type="InterPro" id="IPR050989">
    <property type="entry name" value="Rap1_Ran_GAP"/>
</dbReference>
<accession>A0A817R0A8</accession>
<sequence>MQSSKTSHDLYQEENELNQHRPVKHVRSHDSQDKKRQHQHRQHSPMRSNRFTPSNFRHSIRNLTSCTLIRRKSNRTSDDEDSNTLKAQSNCALEDVSHQSSKALLISTKSASTSPSNNKYKSRSKSLLPSTNDSIPSGTKKDKSPGQKKSVEMSPKVSNTPLIDASSQVLSTTNDDMLLPNSRILSGKEISTSLVNLMGTASDLAPINNTTQMPTHPATVNDKLFSMLPLLTHRIINLSSLFPIRNNDYLHISSTSAASVERIGFIGPSSNIGRSGMMESPSTQRTVDTGNNHTGGVSPNSHKKLTNQYTWSCESSATVHINTAISFDECLPHLEIDDKPLIYREQFQSTEHFNWYGISDTHGPVIISFKYSNDSNKQRFIMAIVRTRQQTSIESLLYIPSTCSSIDILRRICEQCAITDIEYFDPVLCDGTHDLLIKYDESYVSNRHKFGIIYQRENQLTEEEIFSNETHSTAMDKFLDFIGSRVKLKDFQGFRGGLDIKSDQTGTVSIYENFNNHEIMFHVSTLLPHSKIERQQVERKRHIGNDIVAIVFQENETKFNPECIASQFLHVYLVVTPLNDDGTHFKVSVIHRDNVPSFGPVINHSNSFNCDHTFKQWLLTKLINAEIASCKTNTFQKYQERTKMQLFENLYRTLHDSNRSLMSFIFNSSLYKHECEIEQQKEDAQMYSSPKAYDRHTDNSILGSVRRRLIAPKFRAQHSITPPPPPPPPPSTTIIISTPTPNDSKTKTSIMSMDLKHSVSKESMTNNSNNGKKASMFFLSKNHIPPMDKSNTNRLLLDTENVELSLSPRSNSKFLSPATSPSTPSNYFDYNEESYSFATSFYFNKLSMNHIDSNTRHELSPDHLQSSSKDDLIKFVIALQQHHSTKLAQMDEIHSKALKELEIQLTQPRNMINGDTSSN</sequence>
<dbReference type="Gene3D" id="3.40.50.11210">
    <property type="entry name" value="Rap/Ran-GAP"/>
    <property type="match status" value="1"/>
</dbReference>
<feature type="region of interest" description="Disordered" evidence="2">
    <location>
        <begin position="1"/>
        <end position="85"/>
    </location>
</feature>
<dbReference type="InterPro" id="IPR000331">
    <property type="entry name" value="Rap/Ran_GAP_dom"/>
</dbReference>
<dbReference type="GO" id="GO:0005737">
    <property type="term" value="C:cytoplasm"/>
    <property type="evidence" value="ECO:0007669"/>
    <property type="project" value="TreeGrafter"/>
</dbReference>
<dbReference type="AlphaFoldDB" id="A0A817R0A8"/>
<dbReference type="FunFam" id="3.40.50.11210:FF:000001">
    <property type="entry name" value="Ral GTPase-activating protein subunit alpha-1 isoform 1"/>
    <property type="match status" value="1"/>
</dbReference>
<dbReference type="Gene3D" id="6.10.140.210">
    <property type="match status" value="1"/>
</dbReference>
<dbReference type="PROSITE" id="PS50085">
    <property type="entry name" value="RAPGAP"/>
    <property type="match status" value="1"/>
</dbReference>
<comment type="caution">
    <text evidence="4">The sequence shown here is derived from an EMBL/GenBank/DDBJ whole genome shotgun (WGS) entry which is preliminary data.</text>
</comment>
<organism evidence="4 5">
    <name type="scientific">Rotaria socialis</name>
    <dbReference type="NCBI Taxonomy" id="392032"/>
    <lineage>
        <taxon>Eukaryota</taxon>
        <taxon>Metazoa</taxon>
        <taxon>Spiralia</taxon>
        <taxon>Gnathifera</taxon>
        <taxon>Rotifera</taxon>
        <taxon>Eurotatoria</taxon>
        <taxon>Bdelloidea</taxon>
        <taxon>Philodinida</taxon>
        <taxon>Philodinidae</taxon>
        <taxon>Rotaria</taxon>
    </lineage>
</organism>
<dbReference type="Pfam" id="PF02145">
    <property type="entry name" value="Rap_GAP"/>
    <property type="match status" value="1"/>
</dbReference>
<evidence type="ECO:0000256" key="2">
    <source>
        <dbReference type="SAM" id="MobiDB-lite"/>
    </source>
</evidence>
<dbReference type="PANTHER" id="PTHR15711">
    <property type="entry name" value="RAP GTPASE-ACTIVATING PROTEIN"/>
    <property type="match status" value="1"/>
</dbReference>
<feature type="compositionally biased region" description="Polar residues" evidence="2">
    <location>
        <begin position="107"/>
        <end position="137"/>
    </location>
</feature>
<feature type="compositionally biased region" description="Basic and acidic residues" evidence="2">
    <location>
        <begin position="1"/>
        <end position="11"/>
    </location>
</feature>
<feature type="compositionally biased region" description="Polar residues" evidence="2">
    <location>
        <begin position="45"/>
        <end position="67"/>
    </location>
</feature>
<protein>
    <recommendedName>
        <fullName evidence="3">Rap-GAP domain-containing protein</fullName>
    </recommendedName>
</protein>
<keyword evidence="1" id="KW-0343">GTPase activation</keyword>
<dbReference type="GO" id="GO:0051056">
    <property type="term" value="P:regulation of small GTPase mediated signal transduction"/>
    <property type="evidence" value="ECO:0007669"/>
    <property type="project" value="InterPro"/>
</dbReference>
<dbReference type="SUPFAM" id="SSF111347">
    <property type="entry name" value="Rap/Ran-GAP"/>
    <property type="match status" value="1"/>
</dbReference>
<evidence type="ECO:0000256" key="1">
    <source>
        <dbReference type="ARBA" id="ARBA00022468"/>
    </source>
</evidence>
<dbReference type="PANTHER" id="PTHR15711:SF32">
    <property type="entry name" value="RAP GTPASE ACTIVATING PROTEIN 1, ISOFORM H"/>
    <property type="match status" value="1"/>
</dbReference>
<reference evidence="4" key="1">
    <citation type="submission" date="2021-02" db="EMBL/GenBank/DDBJ databases">
        <authorList>
            <person name="Nowell W R."/>
        </authorList>
    </citation>
    <scope>NUCLEOTIDE SEQUENCE</scope>
</reference>
<proteinExistence type="predicted"/>
<dbReference type="GO" id="GO:0005096">
    <property type="term" value="F:GTPase activator activity"/>
    <property type="evidence" value="ECO:0007669"/>
    <property type="project" value="UniProtKB-KW"/>
</dbReference>
<feature type="region of interest" description="Disordered" evidence="2">
    <location>
        <begin position="107"/>
        <end position="167"/>
    </location>
</feature>
<name>A0A817R0A8_9BILA</name>
<feature type="domain" description="Rap-GAP" evidence="3">
    <location>
        <begin position="436"/>
        <end position="650"/>
    </location>
</feature>
<evidence type="ECO:0000313" key="5">
    <source>
        <dbReference type="Proteomes" id="UP000663833"/>
    </source>
</evidence>
<feature type="compositionally biased region" description="Basic and acidic residues" evidence="2">
    <location>
        <begin position="139"/>
        <end position="151"/>
    </location>
</feature>
<dbReference type="Proteomes" id="UP000663833">
    <property type="component" value="Unassembled WGS sequence"/>
</dbReference>
<gene>
    <name evidence="4" type="ORF">LUA448_LOCUS3881</name>
</gene>
<feature type="compositionally biased region" description="Basic residues" evidence="2">
    <location>
        <begin position="35"/>
        <end position="44"/>
    </location>
</feature>
<feature type="compositionally biased region" description="Polar residues" evidence="2">
    <location>
        <begin position="156"/>
        <end position="167"/>
    </location>
</feature>
<evidence type="ECO:0000259" key="3">
    <source>
        <dbReference type="PROSITE" id="PS50085"/>
    </source>
</evidence>
<dbReference type="Pfam" id="PF21022">
    <property type="entry name" value="Rap-GAP_dimer"/>
    <property type="match status" value="1"/>
</dbReference>
<evidence type="ECO:0000313" key="4">
    <source>
        <dbReference type="EMBL" id="CAF3233741.1"/>
    </source>
</evidence>
<dbReference type="EMBL" id="CAJNYD010000225">
    <property type="protein sequence ID" value="CAF3233741.1"/>
    <property type="molecule type" value="Genomic_DNA"/>
</dbReference>